<dbReference type="AlphaFoldDB" id="A0A2R3J059"/>
<evidence type="ECO:0000313" key="4">
    <source>
        <dbReference type="EMBL" id="AVK07558.1"/>
    </source>
</evidence>
<evidence type="ECO:0000259" key="3">
    <source>
        <dbReference type="PROSITE" id="PS50883"/>
    </source>
</evidence>
<dbReference type="GO" id="GO:0000160">
    <property type="term" value="P:phosphorelay signal transduction system"/>
    <property type="evidence" value="ECO:0007669"/>
    <property type="project" value="InterPro"/>
</dbReference>
<evidence type="ECO:0000259" key="2">
    <source>
        <dbReference type="PROSITE" id="PS50110"/>
    </source>
</evidence>
<dbReference type="PROSITE" id="PS50110">
    <property type="entry name" value="RESPONSE_REGULATORY"/>
    <property type="match status" value="1"/>
</dbReference>
<name>A0A2R3J059_9PSED</name>
<dbReference type="PANTHER" id="PTHR33121:SF70">
    <property type="entry name" value="SIGNALING PROTEIN YKOW"/>
    <property type="match status" value="1"/>
</dbReference>
<dbReference type="RefSeq" id="WP_058145568.1">
    <property type="nucleotide sequence ID" value="NZ_CP020560.1"/>
</dbReference>
<dbReference type="SMART" id="SM00052">
    <property type="entry name" value="EAL"/>
    <property type="match status" value="1"/>
</dbReference>
<gene>
    <name evidence="4" type="ORF">CSB93_2171</name>
</gene>
<evidence type="ECO:0000256" key="1">
    <source>
        <dbReference type="PROSITE-ProRule" id="PRU00169"/>
    </source>
</evidence>
<dbReference type="Proteomes" id="UP000238390">
    <property type="component" value="Chromosome"/>
</dbReference>
<dbReference type="SUPFAM" id="SSF141868">
    <property type="entry name" value="EAL domain-like"/>
    <property type="match status" value="1"/>
</dbReference>
<dbReference type="InterPro" id="IPR035919">
    <property type="entry name" value="EAL_sf"/>
</dbReference>
<dbReference type="InterPro" id="IPR001633">
    <property type="entry name" value="EAL_dom"/>
</dbReference>
<dbReference type="PROSITE" id="PS50883">
    <property type="entry name" value="EAL"/>
    <property type="match status" value="1"/>
</dbReference>
<dbReference type="PANTHER" id="PTHR33121">
    <property type="entry name" value="CYCLIC DI-GMP PHOSPHODIESTERASE PDEF"/>
    <property type="match status" value="1"/>
</dbReference>
<dbReference type="Gene3D" id="3.40.50.2300">
    <property type="match status" value="1"/>
</dbReference>
<evidence type="ECO:0000313" key="5">
    <source>
        <dbReference type="Proteomes" id="UP000238390"/>
    </source>
</evidence>
<dbReference type="GO" id="GO:0071111">
    <property type="term" value="F:cyclic-guanylate-specific phosphodiesterase activity"/>
    <property type="evidence" value="ECO:0007669"/>
    <property type="project" value="InterPro"/>
</dbReference>
<keyword evidence="5" id="KW-1185">Reference proteome</keyword>
<sequence length="399" mass="43500">MRQISVLVLEDHPFLRLAAVTALRRAGLVDIHEAQNGSEALALLKQRGGVDIAICDLQMPEMDGLAFIRAVSEVGLVRAVALSSSVESPLRTAATSLIQRLGLDFIGDLGKSFDTRAVLDALSAFRNMPRLLPPALPALPQRPTPSPADVRRGLACNEFEAYYQPKLLLRGNQMQGAEILARWNHPRLGLLTPGSFLEVLQAAGLADDLLARLLGQGLEWQRQLRRYAYGKPVELAFNLAPAQAISPGLMEFLAQTLRRHRACAEHVLFELTEEPFAHSPTLLLENLTRLRMLGCGLAMDDFGSGHSSLERLLDLPFTQIKLAIPFTHHLLGNPDCQAIIHATVLLARSLGVQLVATGVESAEQRLLLGELGVTLGQGVALAPPMSGRDFMHYCLGQKH</sequence>
<dbReference type="InterPro" id="IPR050706">
    <property type="entry name" value="Cyclic-di-GMP_PDE-like"/>
</dbReference>
<dbReference type="SUPFAM" id="SSF52172">
    <property type="entry name" value="CheY-like"/>
    <property type="match status" value="1"/>
</dbReference>
<dbReference type="GeneID" id="77219369"/>
<keyword evidence="1" id="KW-0597">Phosphoprotein</keyword>
<dbReference type="Pfam" id="PF00072">
    <property type="entry name" value="Response_reg"/>
    <property type="match status" value="1"/>
</dbReference>
<feature type="modified residue" description="4-aspartylphosphate" evidence="1">
    <location>
        <position position="56"/>
    </location>
</feature>
<protein>
    <submittedName>
        <fullName evidence="4">Response regulator</fullName>
    </submittedName>
</protein>
<dbReference type="SMART" id="SM00448">
    <property type="entry name" value="REC"/>
    <property type="match status" value="1"/>
</dbReference>
<dbReference type="InterPro" id="IPR001789">
    <property type="entry name" value="Sig_transdc_resp-reg_receiver"/>
</dbReference>
<dbReference type="Gene3D" id="3.20.20.450">
    <property type="entry name" value="EAL domain"/>
    <property type="match status" value="1"/>
</dbReference>
<dbReference type="InterPro" id="IPR011006">
    <property type="entry name" value="CheY-like_superfamily"/>
</dbReference>
<feature type="domain" description="EAL" evidence="3">
    <location>
        <begin position="143"/>
        <end position="398"/>
    </location>
</feature>
<proteinExistence type="predicted"/>
<feature type="domain" description="Response regulatory" evidence="2">
    <location>
        <begin position="5"/>
        <end position="126"/>
    </location>
</feature>
<reference evidence="4 5" key="1">
    <citation type="submission" date="2018-02" db="EMBL/GenBank/DDBJ databases">
        <title>FDA/CDC Antimicrobial Resistant Isolate Bank Genome Sequencing.</title>
        <authorList>
            <person name="Benahmed F.H."/>
            <person name="Lutgring J.D."/>
            <person name="Yoo B."/>
            <person name="Machado M."/>
            <person name="Brown A."/>
            <person name="McAllister G."/>
            <person name="Perry A."/>
            <person name="Halpin A.L."/>
            <person name="Vavikolanu K."/>
            <person name="Ott S."/>
            <person name="Zhao X."/>
            <person name="Tallon L.J."/>
            <person name="Sadzewicz L."/>
            <person name="Aluvathingal J."/>
            <person name="Nadendla S."/>
            <person name="Voskania-kordi A."/>
            <person name="Simonyan V."/>
            <person name="Patel J."/>
            <person name="Shawar R.M."/>
        </authorList>
    </citation>
    <scope>NUCLEOTIDE SEQUENCE [LARGE SCALE GENOMIC DNA]</scope>
    <source>
        <strain evidence="4 5">AR_0356</strain>
    </source>
</reference>
<dbReference type="Pfam" id="PF00563">
    <property type="entry name" value="EAL"/>
    <property type="match status" value="1"/>
</dbReference>
<accession>A0A2R3J059</accession>
<dbReference type="CDD" id="cd01948">
    <property type="entry name" value="EAL"/>
    <property type="match status" value="1"/>
</dbReference>
<organism evidence="4 5">
    <name type="scientific">Pseudomonas paraeruginosa</name>
    <dbReference type="NCBI Taxonomy" id="2994495"/>
    <lineage>
        <taxon>Bacteria</taxon>
        <taxon>Pseudomonadati</taxon>
        <taxon>Pseudomonadota</taxon>
        <taxon>Gammaproteobacteria</taxon>
        <taxon>Pseudomonadales</taxon>
        <taxon>Pseudomonadaceae</taxon>
        <taxon>Pseudomonas</taxon>
    </lineage>
</organism>
<dbReference type="EMBL" id="CP027169">
    <property type="protein sequence ID" value="AVK07558.1"/>
    <property type="molecule type" value="Genomic_DNA"/>
</dbReference>